<keyword evidence="1" id="KW-0805">Transcription regulation</keyword>
<dbReference type="GO" id="GO:0003677">
    <property type="term" value="F:DNA binding"/>
    <property type="evidence" value="ECO:0007669"/>
    <property type="project" value="UniProtKB-KW"/>
</dbReference>
<dbReference type="Proteomes" id="UP000648075">
    <property type="component" value="Unassembled WGS sequence"/>
</dbReference>
<keyword evidence="6" id="KW-1185">Reference proteome</keyword>
<feature type="domain" description="HTH hxlR-type" evidence="4">
    <location>
        <begin position="24"/>
        <end position="122"/>
    </location>
</feature>
<evidence type="ECO:0000256" key="3">
    <source>
        <dbReference type="ARBA" id="ARBA00023163"/>
    </source>
</evidence>
<evidence type="ECO:0000313" key="6">
    <source>
        <dbReference type="Proteomes" id="UP000648075"/>
    </source>
</evidence>
<evidence type="ECO:0000256" key="2">
    <source>
        <dbReference type="ARBA" id="ARBA00023125"/>
    </source>
</evidence>
<name>A0A918UJ02_9SPHN</name>
<dbReference type="Pfam" id="PF01638">
    <property type="entry name" value="HxlR"/>
    <property type="match status" value="1"/>
</dbReference>
<comment type="caution">
    <text evidence="5">The sequence shown here is derived from an EMBL/GenBank/DDBJ whole genome shotgun (WGS) entry which is preliminary data.</text>
</comment>
<proteinExistence type="predicted"/>
<accession>A0A918UJ02</accession>
<dbReference type="InterPro" id="IPR036390">
    <property type="entry name" value="WH_DNA-bd_sf"/>
</dbReference>
<evidence type="ECO:0000313" key="5">
    <source>
        <dbReference type="EMBL" id="GGZ13710.1"/>
    </source>
</evidence>
<keyword evidence="3" id="KW-0804">Transcription</keyword>
<dbReference type="InterPro" id="IPR002577">
    <property type="entry name" value="HTH_HxlR"/>
</dbReference>
<dbReference type="RefSeq" id="WP_189622199.1">
    <property type="nucleotide sequence ID" value="NZ_BMZA01000016.1"/>
</dbReference>
<reference evidence="5" key="2">
    <citation type="submission" date="2020-09" db="EMBL/GenBank/DDBJ databases">
        <authorList>
            <person name="Sun Q."/>
            <person name="Kim S."/>
        </authorList>
    </citation>
    <scope>NUCLEOTIDE SEQUENCE</scope>
    <source>
        <strain evidence="5">KCTC 32255</strain>
    </source>
</reference>
<dbReference type="AlphaFoldDB" id="A0A918UJ02"/>
<evidence type="ECO:0000259" key="4">
    <source>
        <dbReference type="PROSITE" id="PS51118"/>
    </source>
</evidence>
<protein>
    <submittedName>
        <fullName evidence="5">Transcriptional regulator</fullName>
    </submittedName>
</protein>
<gene>
    <name evidence="5" type="ORF">GCM10011614_30960</name>
</gene>
<dbReference type="SUPFAM" id="SSF55718">
    <property type="entry name" value="SCP-like"/>
    <property type="match status" value="1"/>
</dbReference>
<dbReference type="PROSITE" id="PS51118">
    <property type="entry name" value="HTH_HXLR"/>
    <property type="match status" value="1"/>
</dbReference>
<dbReference type="CDD" id="cd00090">
    <property type="entry name" value="HTH_ARSR"/>
    <property type="match status" value="1"/>
</dbReference>
<dbReference type="InterPro" id="IPR036527">
    <property type="entry name" value="SCP2_sterol-bd_dom_sf"/>
</dbReference>
<dbReference type="GO" id="GO:0006355">
    <property type="term" value="P:regulation of DNA-templated transcription"/>
    <property type="evidence" value="ECO:0007669"/>
    <property type="project" value="UniProtKB-ARBA"/>
</dbReference>
<dbReference type="Gene3D" id="1.10.10.10">
    <property type="entry name" value="Winged helix-like DNA-binding domain superfamily/Winged helix DNA-binding domain"/>
    <property type="match status" value="1"/>
</dbReference>
<keyword evidence="2" id="KW-0238">DNA-binding</keyword>
<evidence type="ECO:0000256" key="1">
    <source>
        <dbReference type="ARBA" id="ARBA00023015"/>
    </source>
</evidence>
<sequence length="234" mass="25516">MGRADTSPAGKRGEVHGRWYADGCGAAFAMELIGERWTLLIVREMMLGGRRFTELRAALPGLSAKTLTERLGSLQALGIVEKRHLPPPASAQVYALTEWGRGLEPVMQELGRWAVRSPLHDPQLTMTPVALLLSMRTMLAAERVGDLGLWIGFEIAGQHFAGRLAHGELSVHPGGERLAAPDLRFTAPDARDFLPVFYGKKAPEECGSRLTIEGDPRLAARFLALFELPAKLTG</sequence>
<dbReference type="InterPro" id="IPR036388">
    <property type="entry name" value="WH-like_DNA-bd_sf"/>
</dbReference>
<dbReference type="PANTHER" id="PTHR33204">
    <property type="entry name" value="TRANSCRIPTIONAL REGULATOR, MARR FAMILY"/>
    <property type="match status" value="1"/>
</dbReference>
<dbReference type="SUPFAM" id="SSF46785">
    <property type="entry name" value="Winged helix' DNA-binding domain"/>
    <property type="match status" value="1"/>
</dbReference>
<dbReference type="EMBL" id="BMZA01000016">
    <property type="protein sequence ID" value="GGZ13710.1"/>
    <property type="molecule type" value="Genomic_DNA"/>
</dbReference>
<reference evidence="5" key="1">
    <citation type="journal article" date="2014" name="Int. J. Syst. Evol. Microbiol.">
        <title>Complete genome sequence of Corynebacterium casei LMG S-19264T (=DSM 44701T), isolated from a smear-ripened cheese.</title>
        <authorList>
            <consortium name="US DOE Joint Genome Institute (JGI-PGF)"/>
            <person name="Walter F."/>
            <person name="Albersmeier A."/>
            <person name="Kalinowski J."/>
            <person name="Ruckert C."/>
        </authorList>
    </citation>
    <scope>NUCLEOTIDE SEQUENCE</scope>
    <source>
        <strain evidence="5">KCTC 32255</strain>
    </source>
</reference>
<dbReference type="PANTHER" id="PTHR33204:SF18">
    <property type="entry name" value="TRANSCRIPTIONAL REGULATORY PROTEIN"/>
    <property type="match status" value="1"/>
</dbReference>
<dbReference type="Gene3D" id="3.30.1050.10">
    <property type="entry name" value="SCP2 sterol-binding domain"/>
    <property type="match status" value="1"/>
</dbReference>
<dbReference type="InterPro" id="IPR011991">
    <property type="entry name" value="ArsR-like_HTH"/>
</dbReference>
<organism evidence="5 6">
    <name type="scientific">Novosphingobium colocasiae</name>
    <dbReference type="NCBI Taxonomy" id="1256513"/>
    <lineage>
        <taxon>Bacteria</taxon>
        <taxon>Pseudomonadati</taxon>
        <taxon>Pseudomonadota</taxon>
        <taxon>Alphaproteobacteria</taxon>
        <taxon>Sphingomonadales</taxon>
        <taxon>Sphingomonadaceae</taxon>
        <taxon>Novosphingobium</taxon>
    </lineage>
</organism>